<name>A0A3L6ER86_MAIZE</name>
<dbReference type="Gene3D" id="2.30.30.30">
    <property type="match status" value="1"/>
</dbReference>
<keyword evidence="9 14" id="KW-0067">ATP-binding</keyword>
<dbReference type="InterPro" id="IPR011004">
    <property type="entry name" value="Trimer_LpxA-like_sf"/>
</dbReference>
<dbReference type="GO" id="GO:0005840">
    <property type="term" value="C:ribosome"/>
    <property type="evidence" value="ECO:0007669"/>
    <property type="project" value="UniProtKB-KW"/>
</dbReference>
<dbReference type="InterPro" id="IPR002618">
    <property type="entry name" value="UDPGP_fam"/>
</dbReference>
<dbReference type="InterPro" id="IPR041982">
    <property type="entry name" value="Ribosomal_eS4_KOW"/>
</dbReference>
<feature type="binding site" evidence="14">
    <location>
        <position position="99"/>
    </location>
    <ligand>
        <name>ATP</name>
        <dbReference type="ChEBI" id="CHEBI:30616"/>
    </ligand>
</feature>
<dbReference type="Gene3D" id="3.30.200.20">
    <property type="entry name" value="Phosphorylase Kinase, domain 1"/>
    <property type="match status" value="1"/>
</dbReference>
<dbReference type="SMART" id="SM00739">
    <property type="entry name" value="KOW"/>
    <property type="match status" value="1"/>
</dbReference>
<evidence type="ECO:0000256" key="4">
    <source>
        <dbReference type="ARBA" id="ARBA00022679"/>
    </source>
</evidence>
<dbReference type="GO" id="GO:1990904">
    <property type="term" value="C:ribonucleoprotein complex"/>
    <property type="evidence" value="ECO:0007669"/>
    <property type="project" value="UniProtKB-KW"/>
</dbReference>
<dbReference type="Gene3D" id="2.40.50.740">
    <property type="match status" value="1"/>
</dbReference>
<dbReference type="Pfam" id="PF01704">
    <property type="entry name" value="UDPGP"/>
    <property type="match status" value="1"/>
</dbReference>
<dbReference type="GO" id="GO:0019843">
    <property type="term" value="F:rRNA binding"/>
    <property type="evidence" value="ECO:0007669"/>
    <property type="project" value="UniProtKB-KW"/>
</dbReference>
<evidence type="ECO:0000256" key="3">
    <source>
        <dbReference type="ARBA" id="ARBA00012415"/>
    </source>
</evidence>
<dbReference type="Pfam" id="PF00467">
    <property type="entry name" value="KOW"/>
    <property type="match status" value="1"/>
</dbReference>
<dbReference type="FunFam" id="2.40.50.740:FF:000001">
    <property type="entry name" value="40S ribosomal protein S4"/>
    <property type="match status" value="1"/>
</dbReference>
<keyword evidence="5" id="KW-0548">Nucleotidyltransferase</keyword>
<dbReference type="PANTHER" id="PTHR43511">
    <property type="match status" value="1"/>
</dbReference>
<dbReference type="PROSITE" id="PS50011">
    <property type="entry name" value="PROTEIN_KINASE_DOM"/>
    <property type="match status" value="1"/>
</dbReference>
<dbReference type="GO" id="GO:0004672">
    <property type="term" value="F:protein kinase activity"/>
    <property type="evidence" value="ECO:0007669"/>
    <property type="project" value="InterPro"/>
</dbReference>
<keyword evidence="7 14" id="KW-0547">Nucleotide-binding</keyword>
<dbReference type="EMBL" id="NCVQ01000006">
    <property type="protein sequence ID" value="PWZ23168.1"/>
    <property type="molecule type" value="Genomic_DNA"/>
</dbReference>
<dbReference type="InterPro" id="IPR008271">
    <property type="entry name" value="Ser/Thr_kinase_AS"/>
</dbReference>
<keyword evidence="12" id="KW-0687">Ribonucleoprotein</keyword>
<dbReference type="InterPro" id="IPR017441">
    <property type="entry name" value="Protein_kinase_ATP_BS"/>
</dbReference>
<organism evidence="16">
    <name type="scientific">Zea mays</name>
    <name type="common">Maize</name>
    <dbReference type="NCBI Taxonomy" id="4577"/>
    <lineage>
        <taxon>Eukaryota</taxon>
        <taxon>Viridiplantae</taxon>
        <taxon>Streptophyta</taxon>
        <taxon>Embryophyta</taxon>
        <taxon>Tracheophyta</taxon>
        <taxon>Spermatophyta</taxon>
        <taxon>Magnoliopsida</taxon>
        <taxon>Liliopsida</taxon>
        <taxon>Poales</taxon>
        <taxon>Poaceae</taxon>
        <taxon>PACMAD clade</taxon>
        <taxon>Panicoideae</taxon>
        <taxon>Andropogonodae</taxon>
        <taxon>Andropogoneae</taxon>
        <taxon>Tripsacinae</taxon>
        <taxon>Zea</taxon>
    </lineage>
</organism>
<dbReference type="InterPro" id="IPR038237">
    <property type="entry name" value="Ribosomal_eS4_central_sf"/>
</dbReference>
<dbReference type="Pfam" id="PF00069">
    <property type="entry name" value="Pkinase"/>
    <property type="match status" value="1"/>
</dbReference>
<comment type="catalytic activity">
    <reaction evidence="13">
        <text>alpha-D-glucose 1-phosphate + UTP + H(+) = UDP-alpha-D-glucose + diphosphate</text>
        <dbReference type="Rhea" id="RHEA:19889"/>
        <dbReference type="ChEBI" id="CHEBI:15378"/>
        <dbReference type="ChEBI" id="CHEBI:33019"/>
        <dbReference type="ChEBI" id="CHEBI:46398"/>
        <dbReference type="ChEBI" id="CHEBI:58601"/>
        <dbReference type="ChEBI" id="CHEBI:58885"/>
        <dbReference type="EC" id="2.7.7.9"/>
    </reaction>
</comment>
<comment type="similarity">
    <text evidence="1">Belongs to the eukaryotic ribosomal protein eS4 family.</text>
</comment>
<dbReference type="InterPro" id="IPR011009">
    <property type="entry name" value="Kinase-like_dom_sf"/>
</dbReference>
<dbReference type="AlphaFoldDB" id="A0A3L6ER86"/>
<dbReference type="SUPFAM" id="SSF56112">
    <property type="entry name" value="Protein kinase-like (PK-like)"/>
    <property type="match status" value="1"/>
</dbReference>
<sequence length="757" mass="84036">HLQFYTLAFSRITHIRHRRRPPHHLLASSPAALMAASVKTAAAVCNPTAAVKPGLKRKRIAVGSMDQYEFEDTCCLGVGGFGAVFKARHRATGQTVAMKRYSPADHTAFREARFLEEASCGGANPFVVGYHGVVRDPVTGEMILVMECMAASLHDLLCQRPRGSPPLPEATVRAAMWQLLSGTKKMHDAHIIHRDIKPQNVLIGESHSVVKICDFGLAMSIDERLPYAPAGTLWYQAPEMLLGKPDYDEKVDSWSLGCVMAELINKGRPLFQGFHDDGQLCAIFDLLGVPDDSTWPWFSSTPFAREVMPELDMQLQRCNRLRNRFPETKLSTEGFEVLSGLLTCNPEKRLTAAAALKHPWFAKVDDLELPKKENPASALPKRQKLRVVFVVEAAKQLHLKEHVVLDGSSNPVKLAATVECKGIVGSDDRSRFIPVKATSDLQLVQSDLYTLDDDFVTRNSARTNPSNPSIELGPEFKKVGSFLGRFKSIPSIVELDNLKVSGDVWFGSGIVLKGKVTITAKPGVKLEIPDGAVMEPNTNNSEGSLAGVAVWDVFRRQDLPKLNEYLAVHQEECAARCQAVSSVKYPIYDQTVYLNDYHKKMLKDQYGSIANWLACQLNVTSVCGVWVLKLVCLVGFIFLEGLKTIEQITMDSASVETNMFKLCKVRSVQFGQKGIPYLNTYDGRTIRYHDPLIKANDTIKINLETNKIMDFIKFDVGNMVMVTGGRNTGRVGVIKNREKHKGSFETIHVLLGAFCYV</sequence>
<dbReference type="FunFam" id="2.30.30.30:FF:000031">
    <property type="entry name" value="40S ribosomal protein S4-3"/>
    <property type="match status" value="1"/>
</dbReference>
<evidence type="ECO:0000256" key="6">
    <source>
        <dbReference type="ARBA" id="ARBA00022730"/>
    </source>
</evidence>
<dbReference type="PROSITE" id="PS00107">
    <property type="entry name" value="PROTEIN_KINASE_ATP"/>
    <property type="match status" value="1"/>
</dbReference>
<feature type="non-terminal residue" evidence="16">
    <location>
        <position position="1"/>
    </location>
</feature>
<evidence type="ECO:0000256" key="11">
    <source>
        <dbReference type="ARBA" id="ARBA00022980"/>
    </source>
</evidence>
<evidence type="ECO:0000256" key="13">
    <source>
        <dbReference type="ARBA" id="ARBA00048128"/>
    </source>
</evidence>
<keyword evidence="6" id="KW-0699">rRNA-binding</keyword>
<dbReference type="Gene3D" id="2.160.10.10">
    <property type="entry name" value="Hexapeptide repeat proteins"/>
    <property type="match status" value="1"/>
</dbReference>
<dbReference type="EC" id="2.7.7.9" evidence="3"/>
<evidence type="ECO:0000256" key="8">
    <source>
        <dbReference type="ARBA" id="ARBA00022777"/>
    </source>
</evidence>
<accession>A0A3L6ER86</accession>
<reference evidence="16" key="1">
    <citation type="journal article" date="2018" name="Nat. Genet.">
        <title>Extensive intraspecific gene order and gene structural variations between Mo17 and other maize genomes.</title>
        <authorList>
            <person name="Sun S."/>
            <person name="Zhou Y."/>
            <person name="Chen J."/>
            <person name="Shi J."/>
            <person name="Zhao H."/>
            <person name="Zhao H."/>
            <person name="Song W."/>
            <person name="Zhang M."/>
            <person name="Cui Y."/>
            <person name="Dong X."/>
            <person name="Liu H."/>
            <person name="Ma X."/>
            <person name="Jiao Y."/>
            <person name="Wang B."/>
            <person name="Wei X."/>
            <person name="Stein J.C."/>
            <person name="Glaubitz J.C."/>
            <person name="Lu F."/>
            <person name="Yu G."/>
            <person name="Liang C."/>
            <person name="Fengler K."/>
            <person name="Li B."/>
            <person name="Rafalski A."/>
            <person name="Schnable P.S."/>
            <person name="Ware D.H."/>
            <person name="Buckler E.S."/>
            <person name="Lai J."/>
        </authorList>
    </citation>
    <scope>NUCLEOTIDE SEQUENCE [LARGE SCALE GENOMIC DNA]</scope>
    <source>
        <tissue evidence="16">Seedling</tissue>
    </source>
</reference>
<evidence type="ECO:0000259" key="15">
    <source>
        <dbReference type="PROSITE" id="PS50011"/>
    </source>
</evidence>
<dbReference type="InterPro" id="IPR016267">
    <property type="entry name" value="UDPGP_trans"/>
</dbReference>
<dbReference type="InterPro" id="IPR013845">
    <property type="entry name" value="Ribosomal_eS4_central_region"/>
</dbReference>
<dbReference type="Gene3D" id="1.10.510.10">
    <property type="entry name" value="Transferase(Phosphotransferase) domain 1"/>
    <property type="match status" value="1"/>
</dbReference>
<dbReference type="GO" id="GO:0006011">
    <property type="term" value="P:UDP-alpha-D-glucose metabolic process"/>
    <property type="evidence" value="ECO:0007669"/>
    <property type="project" value="InterPro"/>
</dbReference>
<proteinExistence type="inferred from homology"/>
<dbReference type="FunFam" id="2.160.10.10:FF:000001">
    <property type="entry name" value="UTP--glucose-1-phosphate uridylyltransferase"/>
    <property type="match status" value="1"/>
</dbReference>
<evidence type="ECO:0000313" key="16">
    <source>
        <dbReference type="EMBL" id="PWZ23168.1"/>
    </source>
</evidence>
<dbReference type="FunFam" id="1.10.510.10:FF:000790">
    <property type="entry name" value="Cyclin-dependent kinase G-1"/>
    <property type="match status" value="1"/>
</dbReference>
<feature type="domain" description="Protein kinase" evidence="15">
    <location>
        <begin position="70"/>
        <end position="361"/>
    </location>
</feature>
<protein>
    <recommendedName>
        <fullName evidence="3">UTP--glucose-1-phosphate uridylyltransferase</fullName>
        <ecNumber evidence="3">2.7.7.9</ecNumber>
    </recommendedName>
</protein>
<dbReference type="PROSITE" id="PS00108">
    <property type="entry name" value="PROTEIN_KINASE_ST"/>
    <property type="match status" value="1"/>
</dbReference>
<dbReference type="SUPFAM" id="SSF51161">
    <property type="entry name" value="Trimeric LpxA-like enzymes"/>
    <property type="match status" value="1"/>
</dbReference>
<dbReference type="FunFam" id="3.30.200.20:FF:000691">
    <property type="entry name" value="Cyclin-dependent kinase G-1"/>
    <property type="match status" value="1"/>
</dbReference>
<dbReference type="SMART" id="SM00220">
    <property type="entry name" value="S_TKc"/>
    <property type="match status" value="1"/>
</dbReference>
<dbReference type="CDD" id="cd06087">
    <property type="entry name" value="KOW_RPS4"/>
    <property type="match status" value="1"/>
</dbReference>
<evidence type="ECO:0000256" key="10">
    <source>
        <dbReference type="ARBA" id="ARBA00022884"/>
    </source>
</evidence>
<keyword evidence="10" id="KW-0694">RNA-binding</keyword>
<dbReference type="GO" id="GO:0003983">
    <property type="term" value="F:UTP:glucose-1-phosphate uridylyltransferase activity"/>
    <property type="evidence" value="ECO:0007669"/>
    <property type="project" value="UniProtKB-EC"/>
</dbReference>
<dbReference type="ExpressionAtlas" id="A0A3L6ER86">
    <property type="expression patterns" value="baseline and differential"/>
</dbReference>
<dbReference type="InterPro" id="IPR005824">
    <property type="entry name" value="KOW"/>
</dbReference>
<dbReference type="Pfam" id="PF00900">
    <property type="entry name" value="Ribosomal_S4e"/>
    <property type="match status" value="1"/>
</dbReference>
<keyword evidence="8 16" id="KW-0418">Kinase</keyword>
<comment type="similarity">
    <text evidence="2">Belongs to the UDPGP type 1 family.</text>
</comment>
<dbReference type="GO" id="GO:0005524">
    <property type="term" value="F:ATP binding"/>
    <property type="evidence" value="ECO:0007669"/>
    <property type="project" value="UniProtKB-UniRule"/>
</dbReference>
<evidence type="ECO:0000256" key="14">
    <source>
        <dbReference type="PROSITE-ProRule" id="PRU10141"/>
    </source>
</evidence>
<evidence type="ECO:0000256" key="2">
    <source>
        <dbReference type="ARBA" id="ARBA00010401"/>
    </source>
</evidence>
<keyword evidence="11" id="KW-0689">Ribosomal protein</keyword>
<dbReference type="Proteomes" id="UP000251960">
    <property type="component" value="Chromosome 5"/>
</dbReference>
<dbReference type="InterPro" id="IPR014722">
    <property type="entry name" value="Rib_uL2_dom2"/>
</dbReference>
<evidence type="ECO:0000256" key="12">
    <source>
        <dbReference type="ARBA" id="ARBA00023274"/>
    </source>
</evidence>
<evidence type="ECO:0000256" key="5">
    <source>
        <dbReference type="ARBA" id="ARBA00022695"/>
    </source>
</evidence>
<gene>
    <name evidence="16" type="primary">CDKF-2_20</name>
    <name evidence="16" type="ORF">Zm00014a_032790</name>
</gene>
<comment type="caution">
    <text evidence="16">The sequence shown here is derived from an EMBL/GenBank/DDBJ whole genome shotgun (WGS) entry which is preliminary data.</text>
</comment>
<dbReference type="InterPro" id="IPR000719">
    <property type="entry name" value="Prot_kinase_dom"/>
</dbReference>
<evidence type="ECO:0000256" key="1">
    <source>
        <dbReference type="ARBA" id="ARBA00007500"/>
    </source>
</evidence>
<evidence type="ECO:0000256" key="9">
    <source>
        <dbReference type="ARBA" id="ARBA00022840"/>
    </source>
</evidence>
<keyword evidence="4" id="KW-0808">Transferase</keyword>
<evidence type="ECO:0000256" key="7">
    <source>
        <dbReference type="ARBA" id="ARBA00022741"/>
    </source>
</evidence>